<reference evidence="1 2" key="1">
    <citation type="submission" date="2017-10" db="EMBL/GenBank/DDBJ databases">
        <title>Bacillus sp. nov., a halophilic bacterium isolated from a Keqin Lake.</title>
        <authorList>
            <person name="Wang H."/>
        </authorList>
    </citation>
    <scope>NUCLEOTIDE SEQUENCE [LARGE SCALE GENOMIC DNA]</scope>
    <source>
        <strain evidence="1 2">KQ-12</strain>
    </source>
</reference>
<dbReference type="Proteomes" id="UP000248214">
    <property type="component" value="Unassembled WGS sequence"/>
</dbReference>
<keyword evidence="2" id="KW-1185">Reference proteome</keyword>
<dbReference type="Pfam" id="PF14149">
    <property type="entry name" value="YhfH"/>
    <property type="match status" value="1"/>
</dbReference>
<comment type="caution">
    <text evidence="1">The sequence shown here is derived from an EMBL/GenBank/DDBJ whole genome shotgun (WGS) entry which is preliminary data.</text>
</comment>
<proteinExistence type="predicted"/>
<accession>A0A323TKV2</accession>
<name>A0A323TKV2_9BACI</name>
<dbReference type="RefSeq" id="WP_110608875.1">
    <property type="nucleotide sequence ID" value="NZ_PDOD01000001.1"/>
</dbReference>
<dbReference type="EMBL" id="PDOD01000001">
    <property type="protein sequence ID" value="PYZ95240.1"/>
    <property type="molecule type" value="Genomic_DNA"/>
</dbReference>
<dbReference type="AlphaFoldDB" id="A0A323TKV2"/>
<dbReference type="OrthoDB" id="1122256at2"/>
<organism evidence="1 2">
    <name type="scientific">Salipaludibacillus keqinensis</name>
    <dbReference type="NCBI Taxonomy" id="2045207"/>
    <lineage>
        <taxon>Bacteria</taxon>
        <taxon>Bacillati</taxon>
        <taxon>Bacillota</taxon>
        <taxon>Bacilli</taxon>
        <taxon>Bacillales</taxon>
        <taxon>Bacillaceae</taxon>
    </lineage>
</organism>
<evidence type="ECO:0000313" key="2">
    <source>
        <dbReference type="Proteomes" id="UP000248214"/>
    </source>
</evidence>
<protein>
    <submittedName>
        <fullName evidence="1">YhfH family protein</fullName>
    </submittedName>
</protein>
<sequence length="43" mass="4994">MLMSSTEFFSNLPPKECSRCGEVVDEMHECYSNECLECESEIR</sequence>
<evidence type="ECO:0000313" key="1">
    <source>
        <dbReference type="EMBL" id="PYZ95240.1"/>
    </source>
</evidence>
<dbReference type="InterPro" id="IPR025432">
    <property type="entry name" value="YhfH-like"/>
</dbReference>
<gene>
    <name evidence="1" type="ORF">CR194_06925</name>
</gene>